<dbReference type="Proteomes" id="UP000569951">
    <property type="component" value="Unassembled WGS sequence"/>
</dbReference>
<dbReference type="GO" id="GO:0016853">
    <property type="term" value="F:isomerase activity"/>
    <property type="evidence" value="ECO:0007669"/>
    <property type="project" value="UniProtKB-KW"/>
</dbReference>
<gene>
    <name evidence="2" type="ORF">HNR42_000348</name>
</gene>
<dbReference type="AlphaFoldDB" id="A0A841HVI8"/>
<dbReference type="PANTHER" id="PTHR13887">
    <property type="entry name" value="GLUTATHIONE S-TRANSFERASE KAPPA"/>
    <property type="match status" value="1"/>
</dbReference>
<dbReference type="CDD" id="cd03024">
    <property type="entry name" value="DsbA_FrnE"/>
    <property type="match status" value="1"/>
</dbReference>
<accession>A0A841HVI8</accession>
<proteinExistence type="predicted"/>
<dbReference type="SUPFAM" id="SSF52833">
    <property type="entry name" value="Thioredoxin-like"/>
    <property type="match status" value="1"/>
</dbReference>
<reference evidence="2 3" key="1">
    <citation type="submission" date="2020-08" db="EMBL/GenBank/DDBJ databases">
        <title>Genomic Encyclopedia of Type Strains, Phase IV (KMG-IV): sequencing the most valuable type-strain genomes for metagenomic binning, comparative biology and taxonomic classification.</title>
        <authorList>
            <person name="Goeker M."/>
        </authorList>
    </citation>
    <scope>NUCLEOTIDE SEQUENCE [LARGE SCALE GENOMIC DNA]</scope>
    <source>
        <strain evidence="2 3">DSM 21458</strain>
    </source>
</reference>
<dbReference type="GO" id="GO:0016491">
    <property type="term" value="F:oxidoreductase activity"/>
    <property type="evidence" value="ECO:0007669"/>
    <property type="project" value="InterPro"/>
</dbReference>
<evidence type="ECO:0000313" key="2">
    <source>
        <dbReference type="EMBL" id="MBB6096936.1"/>
    </source>
</evidence>
<dbReference type="InterPro" id="IPR036249">
    <property type="entry name" value="Thioredoxin-like_sf"/>
</dbReference>
<dbReference type="PANTHER" id="PTHR13887:SF41">
    <property type="entry name" value="THIOREDOXIN SUPERFAMILY PROTEIN"/>
    <property type="match status" value="1"/>
</dbReference>
<name>A0A841HVI8_9DEIO</name>
<evidence type="ECO:0000259" key="1">
    <source>
        <dbReference type="Pfam" id="PF01323"/>
    </source>
</evidence>
<evidence type="ECO:0000313" key="3">
    <source>
        <dbReference type="Proteomes" id="UP000569951"/>
    </source>
</evidence>
<keyword evidence="3" id="KW-1185">Reference proteome</keyword>
<sequence>MDIEIYADIACPWCYVGEVRLKRALAERPDLPVRLLWRPFQLQPGMPERGQPWPEFVQAKFGSQAEAAFAQVARAGESEGLTFRFDRVRNAPNTRRAHALILGAPAELQAALALRLFRAYFEQGDDVTDPERLCTLAEEVGMNPAAARAALEDPGLLERVDAGNVQAARLGIQGVPFVIFGGTHALSGAQPLEVFLRGLDLAHAAAQSRSG</sequence>
<protein>
    <submittedName>
        <fullName evidence="2">Putative DsbA family dithiol-disulfide isomerase</fullName>
    </submittedName>
</protein>
<organism evidence="2 3">
    <name type="scientific">Deinobacterium chartae</name>
    <dbReference type="NCBI Taxonomy" id="521158"/>
    <lineage>
        <taxon>Bacteria</taxon>
        <taxon>Thermotogati</taxon>
        <taxon>Deinococcota</taxon>
        <taxon>Deinococci</taxon>
        <taxon>Deinococcales</taxon>
        <taxon>Deinococcaceae</taxon>
        <taxon>Deinobacterium</taxon>
    </lineage>
</organism>
<dbReference type="InterPro" id="IPR001853">
    <property type="entry name" value="DSBA-like_thioredoxin_dom"/>
</dbReference>
<dbReference type="EMBL" id="JACHHG010000001">
    <property type="protein sequence ID" value="MBB6096936.1"/>
    <property type="molecule type" value="Genomic_DNA"/>
</dbReference>
<comment type="caution">
    <text evidence="2">The sequence shown here is derived from an EMBL/GenBank/DDBJ whole genome shotgun (WGS) entry which is preliminary data.</text>
</comment>
<dbReference type="RefSeq" id="WP_183983851.1">
    <property type="nucleotide sequence ID" value="NZ_JACHHG010000001.1"/>
</dbReference>
<dbReference type="Pfam" id="PF01323">
    <property type="entry name" value="DSBA"/>
    <property type="match status" value="1"/>
</dbReference>
<dbReference type="Gene3D" id="3.40.30.10">
    <property type="entry name" value="Glutaredoxin"/>
    <property type="match status" value="1"/>
</dbReference>
<feature type="domain" description="DSBA-like thioredoxin" evidence="1">
    <location>
        <begin position="3"/>
        <end position="197"/>
    </location>
</feature>
<keyword evidence="2" id="KW-0413">Isomerase</keyword>